<evidence type="ECO:0000313" key="17">
    <source>
        <dbReference type="Proteomes" id="UP000800200"/>
    </source>
</evidence>
<sequence>MPQQSSKLADPEATADAAAEAVAESSKQQHATAESGEESGEEVAGMVEGGEQATEKKKKSRKKKIKSTLTGKGKEPEVGDPNAPAGQHLSKEQLNMLLDANPALKNELQAKSKGNESMDQMMRKLNVSELLTGLAPQGKNAKDMASHAFWKTQPVLSFDELASGKDKIVDGPIKDIDIEKVEKEPSPMYPGFEWVTMDLEDEKQLEEVYDLLGNHYVEDAETMFRFKYSPSFLNWALKAPGWRKEWHVGVRATASKKLVAFISGIPLELRVRKNVLKCSEVNFLCVHKKLRSKRLTPVLIKEITRRCYVAGIFQAVYTVGSLLPTPVSTCRYFHRALEWEKLYDVGFSPLPHGSTKQRQIIRYKLPNKTSLVGLRAMETKDVDSVLDLLKRYLERMDMAQVFTKEEFEHWMFPSEVPKEQVVWSYVVEDPESKKITDFFSFYNLESTVIGNKKYDVIRAAYLFYYATEVAFEKDKMLLKPRLNALVRDALILAKKEKFDVFNALTLLDNPLFLEEQRFGAGDGSLHYYLYNYRAQPLAGGIDIRNQSSEKHMGGIGLVML</sequence>
<keyword evidence="8 11" id="KW-0808">Transferase</keyword>
<keyword evidence="9 11" id="KW-0012">Acyltransferase</keyword>
<dbReference type="PANTHER" id="PTHR11377">
    <property type="entry name" value="N-MYRISTOYL TRANSFERASE"/>
    <property type="match status" value="1"/>
</dbReference>
<evidence type="ECO:0000259" key="15">
    <source>
        <dbReference type="Pfam" id="PF02799"/>
    </source>
</evidence>
<evidence type="ECO:0000256" key="7">
    <source>
        <dbReference type="ARBA" id="ARBA00022490"/>
    </source>
</evidence>
<dbReference type="FunFam" id="3.40.630.30:FF:000056">
    <property type="entry name" value="Glycylpeptide N-tetradecanoyltransferase"/>
    <property type="match status" value="1"/>
</dbReference>
<evidence type="ECO:0000256" key="11">
    <source>
        <dbReference type="RuleBase" id="RU000586"/>
    </source>
</evidence>
<dbReference type="SUPFAM" id="SSF55729">
    <property type="entry name" value="Acyl-CoA N-acyltransferases (Nat)"/>
    <property type="match status" value="2"/>
</dbReference>
<dbReference type="Gene3D" id="3.40.630.30">
    <property type="match status" value="2"/>
</dbReference>
<evidence type="ECO:0000256" key="12">
    <source>
        <dbReference type="RuleBase" id="RU004178"/>
    </source>
</evidence>
<feature type="domain" description="Glycylpeptide N-tetradecanoyltransferase C-terminal" evidence="15">
    <location>
        <begin position="344"/>
        <end position="558"/>
    </location>
</feature>
<evidence type="ECO:0000256" key="3">
    <source>
        <dbReference type="ARBA" id="ARBA00009469"/>
    </source>
</evidence>
<dbReference type="PANTHER" id="PTHR11377:SF5">
    <property type="entry name" value="GLYCYLPEPTIDE N-TETRADECANOYLTRANSFERASE"/>
    <property type="match status" value="1"/>
</dbReference>
<feature type="compositionally biased region" description="Low complexity" evidence="13">
    <location>
        <begin position="42"/>
        <end position="51"/>
    </location>
</feature>
<evidence type="ECO:0000256" key="10">
    <source>
        <dbReference type="ARBA" id="ARBA00048276"/>
    </source>
</evidence>
<dbReference type="GO" id="GO:0005737">
    <property type="term" value="C:cytoplasm"/>
    <property type="evidence" value="ECO:0007669"/>
    <property type="project" value="UniProtKB-SubCell"/>
</dbReference>
<gene>
    <name evidence="16" type="ORF">K469DRAFT_554659</name>
</gene>
<dbReference type="AlphaFoldDB" id="A0A6A6ES33"/>
<comment type="subcellular location">
    <subcellularLocation>
        <location evidence="2">Cytoplasm</location>
    </subcellularLocation>
</comment>
<name>A0A6A6ES33_9PEZI</name>
<feature type="compositionally biased region" description="Basic residues" evidence="13">
    <location>
        <begin position="56"/>
        <end position="66"/>
    </location>
</feature>
<organism evidence="16 17">
    <name type="scientific">Zopfia rhizophila CBS 207.26</name>
    <dbReference type="NCBI Taxonomy" id="1314779"/>
    <lineage>
        <taxon>Eukaryota</taxon>
        <taxon>Fungi</taxon>
        <taxon>Dikarya</taxon>
        <taxon>Ascomycota</taxon>
        <taxon>Pezizomycotina</taxon>
        <taxon>Dothideomycetes</taxon>
        <taxon>Dothideomycetes incertae sedis</taxon>
        <taxon>Zopfiaceae</taxon>
        <taxon>Zopfia</taxon>
    </lineage>
</organism>
<dbReference type="PIRSF" id="PIRSF015892">
    <property type="entry name" value="N-myristl_transf"/>
    <property type="match status" value="1"/>
</dbReference>
<dbReference type="InterPro" id="IPR022677">
    <property type="entry name" value="NMT_C"/>
</dbReference>
<feature type="compositionally biased region" description="Low complexity" evidence="13">
    <location>
        <begin position="11"/>
        <end position="24"/>
    </location>
</feature>
<evidence type="ECO:0000256" key="2">
    <source>
        <dbReference type="ARBA" id="ARBA00004496"/>
    </source>
</evidence>
<feature type="region of interest" description="Disordered" evidence="13">
    <location>
        <begin position="1"/>
        <end position="87"/>
    </location>
</feature>
<dbReference type="Proteomes" id="UP000800200">
    <property type="component" value="Unassembled WGS sequence"/>
</dbReference>
<keyword evidence="17" id="KW-1185">Reference proteome</keyword>
<evidence type="ECO:0000256" key="8">
    <source>
        <dbReference type="ARBA" id="ARBA00022679"/>
    </source>
</evidence>
<dbReference type="EC" id="2.3.1.97" evidence="5 11"/>
<evidence type="ECO:0000313" key="16">
    <source>
        <dbReference type="EMBL" id="KAF2192706.1"/>
    </source>
</evidence>
<evidence type="ECO:0000256" key="9">
    <source>
        <dbReference type="ARBA" id="ARBA00023315"/>
    </source>
</evidence>
<accession>A0A6A6ES33</accession>
<evidence type="ECO:0000256" key="4">
    <source>
        <dbReference type="ARBA" id="ARBA00011245"/>
    </source>
</evidence>
<dbReference type="Pfam" id="PF02799">
    <property type="entry name" value="NMT_C"/>
    <property type="match status" value="1"/>
</dbReference>
<comment type="subunit">
    <text evidence="4">Monomer.</text>
</comment>
<dbReference type="EMBL" id="ML994615">
    <property type="protein sequence ID" value="KAF2192706.1"/>
    <property type="molecule type" value="Genomic_DNA"/>
</dbReference>
<evidence type="ECO:0000259" key="14">
    <source>
        <dbReference type="Pfam" id="PF01233"/>
    </source>
</evidence>
<evidence type="ECO:0000256" key="5">
    <source>
        <dbReference type="ARBA" id="ARBA00012923"/>
    </source>
</evidence>
<keyword evidence="7" id="KW-0963">Cytoplasm</keyword>
<dbReference type="InterPro" id="IPR016181">
    <property type="entry name" value="Acyl_CoA_acyltransferase"/>
</dbReference>
<protein>
    <recommendedName>
        <fullName evidence="6 11">Glycylpeptide N-tetradecanoyltransferase</fullName>
        <ecNumber evidence="5 11">2.3.1.97</ecNumber>
    </recommendedName>
</protein>
<dbReference type="InterPro" id="IPR022678">
    <property type="entry name" value="NMT_CS"/>
</dbReference>
<proteinExistence type="inferred from homology"/>
<comment type="function">
    <text evidence="1 11">Adds a myristoyl group to the N-terminal glycine residue of certain cellular proteins.</text>
</comment>
<dbReference type="FunFam" id="3.40.630.30:FF:000042">
    <property type="entry name" value="Glycylpeptide N-tetradecanoyltransferase"/>
    <property type="match status" value="1"/>
</dbReference>
<dbReference type="Pfam" id="PF01233">
    <property type="entry name" value="NMT"/>
    <property type="match status" value="1"/>
</dbReference>
<dbReference type="InterPro" id="IPR000903">
    <property type="entry name" value="NMT"/>
</dbReference>
<comment type="similarity">
    <text evidence="3 12">Belongs to the NMT family.</text>
</comment>
<dbReference type="InterPro" id="IPR022676">
    <property type="entry name" value="NMT_N"/>
</dbReference>
<evidence type="ECO:0000256" key="1">
    <source>
        <dbReference type="ARBA" id="ARBA00003900"/>
    </source>
</evidence>
<evidence type="ECO:0000256" key="13">
    <source>
        <dbReference type="SAM" id="MobiDB-lite"/>
    </source>
</evidence>
<comment type="catalytic activity">
    <reaction evidence="10 11">
        <text>N-terminal glycyl-[protein] + tetradecanoyl-CoA = N-tetradecanoylglycyl-[protein] + CoA + H(+)</text>
        <dbReference type="Rhea" id="RHEA:15521"/>
        <dbReference type="Rhea" id="RHEA-COMP:12666"/>
        <dbReference type="Rhea" id="RHEA-COMP:12667"/>
        <dbReference type="ChEBI" id="CHEBI:15378"/>
        <dbReference type="ChEBI" id="CHEBI:57287"/>
        <dbReference type="ChEBI" id="CHEBI:57385"/>
        <dbReference type="ChEBI" id="CHEBI:64723"/>
        <dbReference type="ChEBI" id="CHEBI:133050"/>
        <dbReference type="EC" id="2.3.1.97"/>
    </reaction>
</comment>
<dbReference type="PROSITE" id="PS00975">
    <property type="entry name" value="NMT_1"/>
    <property type="match status" value="1"/>
</dbReference>
<dbReference type="OrthoDB" id="60315at2759"/>
<feature type="domain" description="Glycylpeptide N-tetradecanoyltransferase N-terminal" evidence="14">
    <location>
        <begin position="176"/>
        <end position="330"/>
    </location>
</feature>
<dbReference type="GO" id="GO:0004379">
    <property type="term" value="F:glycylpeptide N-tetradecanoyltransferase activity"/>
    <property type="evidence" value="ECO:0007669"/>
    <property type="project" value="UniProtKB-EC"/>
</dbReference>
<reference evidence="16" key="1">
    <citation type="journal article" date="2020" name="Stud. Mycol.">
        <title>101 Dothideomycetes genomes: a test case for predicting lifestyles and emergence of pathogens.</title>
        <authorList>
            <person name="Haridas S."/>
            <person name="Albert R."/>
            <person name="Binder M."/>
            <person name="Bloem J."/>
            <person name="Labutti K."/>
            <person name="Salamov A."/>
            <person name="Andreopoulos B."/>
            <person name="Baker S."/>
            <person name="Barry K."/>
            <person name="Bills G."/>
            <person name="Bluhm B."/>
            <person name="Cannon C."/>
            <person name="Castanera R."/>
            <person name="Culley D."/>
            <person name="Daum C."/>
            <person name="Ezra D."/>
            <person name="Gonzalez J."/>
            <person name="Henrissat B."/>
            <person name="Kuo A."/>
            <person name="Liang C."/>
            <person name="Lipzen A."/>
            <person name="Lutzoni F."/>
            <person name="Magnuson J."/>
            <person name="Mondo S."/>
            <person name="Nolan M."/>
            <person name="Ohm R."/>
            <person name="Pangilinan J."/>
            <person name="Park H.-J."/>
            <person name="Ramirez L."/>
            <person name="Alfaro M."/>
            <person name="Sun H."/>
            <person name="Tritt A."/>
            <person name="Yoshinaga Y."/>
            <person name="Zwiers L.-H."/>
            <person name="Turgeon B."/>
            <person name="Goodwin S."/>
            <person name="Spatafora J."/>
            <person name="Crous P."/>
            <person name="Grigoriev I."/>
        </authorList>
    </citation>
    <scope>NUCLEOTIDE SEQUENCE</scope>
    <source>
        <strain evidence="16">CBS 207.26</strain>
    </source>
</reference>
<evidence type="ECO:0000256" key="6">
    <source>
        <dbReference type="ARBA" id="ARBA00022240"/>
    </source>
</evidence>